<accession>A0A3P8DX13</accession>
<evidence type="ECO:0000313" key="5">
    <source>
        <dbReference type="WBParaSite" id="HPBE_0001477801-mRNA-1"/>
    </source>
</evidence>
<keyword evidence="2" id="KW-0812">Transmembrane</keyword>
<keyword evidence="2" id="KW-0472">Membrane</keyword>
<evidence type="ECO:0000256" key="1">
    <source>
        <dbReference type="SAM" id="MobiDB-lite"/>
    </source>
</evidence>
<feature type="transmembrane region" description="Helical" evidence="2">
    <location>
        <begin position="70"/>
        <end position="93"/>
    </location>
</feature>
<proteinExistence type="predicted"/>
<evidence type="ECO:0000313" key="4">
    <source>
        <dbReference type="Proteomes" id="UP000050761"/>
    </source>
</evidence>
<evidence type="ECO:0000313" key="3">
    <source>
        <dbReference type="EMBL" id="VDP00723.1"/>
    </source>
</evidence>
<sequence length="175" mass="19478">MAVVLKVACNYSCVEIELQLLSSSKKHLYRDCWPNSFSEFRNGPSFKHARMVDYDAYGATKDYDSETRTFLALVAIALIGSACSCACVAISALKRRKILVEPRHELISFVRREHVQAEQDVEMSLISPPSMSNPVGHEEDTSHDSPESAQLQIEPVDVHPQDVGAAVQTDPEDKE</sequence>
<protein>
    <submittedName>
        <fullName evidence="5">Tyrosine-protein phosphatase domain-containing protein</fullName>
    </submittedName>
</protein>
<keyword evidence="2" id="KW-1133">Transmembrane helix</keyword>
<reference evidence="3 4" key="1">
    <citation type="submission" date="2018-11" db="EMBL/GenBank/DDBJ databases">
        <authorList>
            <consortium name="Pathogen Informatics"/>
        </authorList>
    </citation>
    <scope>NUCLEOTIDE SEQUENCE [LARGE SCALE GENOMIC DNA]</scope>
</reference>
<dbReference type="Proteomes" id="UP000050761">
    <property type="component" value="Unassembled WGS sequence"/>
</dbReference>
<reference evidence="5" key="2">
    <citation type="submission" date="2019-09" db="UniProtKB">
        <authorList>
            <consortium name="WormBaseParasite"/>
        </authorList>
    </citation>
    <scope>IDENTIFICATION</scope>
</reference>
<dbReference type="EMBL" id="UZAH01028525">
    <property type="protein sequence ID" value="VDP00723.1"/>
    <property type="molecule type" value="Genomic_DNA"/>
</dbReference>
<dbReference type="WBParaSite" id="HPBE_0001477801-mRNA-1">
    <property type="protein sequence ID" value="HPBE_0001477801-mRNA-1"/>
    <property type="gene ID" value="HPBE_0001477801"/>
</dbReference>
<keyword evidence="4" id="KW-1185">Reference proteome</keyword>
<name>A0A3P8DX13_HELPZ</name>
<evidence type="ECO:0000256" key="2">
    <source>
        <dbReference type="SAM" id="Phobius"/>
    </source>
</evidence>
<organism evidence="3">
    <name type="scientific">Heligmosomoides polygyrus</name>
    <name type="common">Parasitic roundworm</name>
    <dbReference type="NCBI Taxonomy" id="6339"/>
    <lineage>
        <taxon>Eukaryota</taxon>
        <taxon>Metazoa</taxon>
        <taxon>Ecdysozoa</taxon>
        <taxon>Nematoda</taxon>
        <taxon>Chromadorea</taxon>
        <taxon>Rhabditida</taxon>
        <taxon>Rhabditina</taxon>
        <taxon>Rhabditomorpha</taxon>
        <taxon>Strongyloidea</taxon>
        <taxon>Heligmosomidae</taxon>
        <taxon>Heligmosomoides</taxon>
    </lineage>
</organism>
<feature type="region of interest" description="Disordered" evidence="1">
    <location>
        <begin position="126"/>
        <end position="175"/>
    </location>
</feature>
<feature type="compositionally biased region" description="Basic and acidic residues" evidence="1">
    <location>
        <begin position="136"/>
        <end position="146"/>
    </location>
</feature>
<dbReference type="AlphaFoldDB" id="A0A3P8DX13"/>
<gene>
    <name evidence="3" type="ORF">HPBE_LOCUS14779</name>
</gene>